<dbReference type="PANTHER" id="PTHR38471">
    <property type="entry name" value="FOUR HELIX BUNDLE PROTEIN"/>
    <property type="match status" value="1"/>
</dbReference>
<gene>
    <name evidence="1" type="ORF">WMO39_00185</name>
</gene>
<name>A0ABV1F5X4_9FIRM</name>
<accession>A0ABV1F5X4</accession>
<protein>
    <submittedName>
        <fullName evidence="1">Four helix bundle protein</fullName>
    </submittedName>
</protein>
<dbReference type="Pfam" id="PF05635">
    <property type="entry name" value="23S_rRNA_IVP"/>
    <property type="match status" value="1"/>
</dbReference>
<dbReference type="InterPro" id="IPR036583">
    <property type="entry name" value="23S_rRNA_IVS_sf"/>
</dbReference>
<organism evidence="1 2">
    <name type="scientific">Ruminococcoides intestinale</name>
    <dbReference type="NCBI Taxonomy" id="3133162"/>
    <lineage>
        <taxon>Bacteria</taxon>
        <taxon>Bacillati</taxon>
        <taxon>Bacillota</taxon>
        <taxon>Clostridia</taxon>
        <taxon>Eubacteriales</taxon>
        <taxon>Oscillospiraceae</taxon>
        <taxon>Ruminococcoides</taxon>
    </lineage>
</organism>
<dbReference type="NCBIfam" id="TIGR02436">
    <property type="entry name" value="four helix bundle protein"/>
    <property type="match status" value="1"/>
</dbReference>
<dbReference type="RefSeq" id="WP_252967923.1">
    <property type="nucleotide sequence ID" value="NZ_JBBMEZ010000001.1"/>
</dbReference>
<dbReference type="InterPro" id="IPR012657">
    <property type="entry name" value="23S_rRNA-intervening_sequence"/>
</dbReference>
<dbReference type="SUPFAM" id="SSF158446">
    <property type="entry name" value="IVS-encoded protein-like"/>
    <property type="match status" value="1"/>
</dbReference>
<dbReference type="EMBL" id="JBBMEZ010000001">
    <property type="protein sequence ID" value="MEQ2468751.1"/>
    <property type="molecule type" value="Genomic_DNA"/>
</dbReference>
<proteinExistence type="predicted"/>
<dbReference type="Gene3D" id="1.20.1440.60">
    <property type="entry name" value="23S rRNA-intervening sequence"/>
    <property type="match status" value="1"/>
</dbReference>
<dbReference type="PIRSF" id="PIRSF035652">
    <property type="entry name" value="CHP02436"/>
    <property type="match status" value="1"/>
</dbReference>
<comment type="caution">
    <text evidence="1">The sequence shown here is derived from an EMBL/GenBank/DDBJ whole genome shotgun (WGS) entry which is preliminary data.</text>
</comment>
<evidence type="ECO:0000313" key="1">
    <source>
        <dbReference type="EMBL" id="MEQ2468751.1"/>
    </source>
</evidence>
<reference evidence="1 2" key="1">
    <citation type="submission" date="2024-03" db="EMBL/GenBank/DDBJ databases">
        <title>Human intestinal bacterial collection.</title>
        <authorList>
            <person name="Pauvert C."/>
            <person name="Hitch T.C.A."/>
            <person name="Clavel T."/>
        </authorList>
    </citation>
    <scope>NUCLEOTIDE SEQUENCE [LARGE SCALE GENOMIC DNA]</scope>
    <source>
        <strain evidence="1 2">CLA-JM-H38</strain>
    </source>
</reference>
<dbReference type="Proteomes" id="UP001490816">
    <property type="component" value="Unassembled WGS sequence"/>
</dbReference>
<evidence type="ECO:0000313" key="2">
    <source>
        <dbReference type="Proteomes" id="UP001490816"/>
    </source>
</evidence>
<dbReference type="PANTHER" id="PTHR38471:SF2">
    <property type="entry name" value="FOUR HELIX BUNDLE PROTEIN"/>
    <property type="match status" value="1"/>
</dbReference>
<sequence length="118" mass="13643">MSESILRNKSKEFAKQIVYMCRDIKANARESVLTNQLLRLGTSIGANIHEAQYAQGKKDFISKLEIAQKECFETEYWLELLFETGYISETVYKPLQNQCGTIRRMLISSINTVKKNDK</sequence>
<keyword evidence="2" id="KW-1185">Reference proteome</keyword>